<dbReference type="InterPro" id="IPR000164">
    <property type="entry name" value="Histone_H3/CENP-A"/>
</dbReference>
<keyword evidence="6" id="KW-0238">DNA-binding</keyword>
<dbReference type="InterPro" id="IPR013103">
    <property type="entry name" value="RVT_2"/>
</dbReference>
<comment type="similarity">
    <text evidence="3">Belongs to the histone H3 family.</text>
</comment>
<feature type="domain" description="Retroviral polymerase SH3-like" evidence="12">
    <location>
        <begin position="1128"/>
        <end position="1193"/>
    </location>
</feature>
<dbReference type="EMBL" id="BKCJ010002639">
    <property type="protein sequence ID" value="GEU49936.1"/>
    <property type="molecule type" value="Genomic_DNA"/>
</dbReference>
<evidence type="ECO:0000313" key="13">
    <source>
        <dbReference type="EMBL" id="GEU49936.1"/>
    </source>
</evidence>
<dbReference type="SUPFAM" id="SSF47113">
    <property type="entry name" value="Histone-fold"/>
    <property type="match status" value="1"/>
</dbReference>
<dbReference type="Pfam" id="PF00125">
    <property type="entry name" value="Histone"/>
    <property type="match status" value="1"/>
</dbReference>
<dbReference type="GO" id="GO:0046982">
    <property type="term" value="F:protein heterodimerization activity"/>
    <property type="evidence" value="ECO:0007669"/>
    <property type="project" value="InterPro"/>
</dbReference>
<evidence type="ECO:0000256" key="8">
    <source>
        <dbReference type="ARBA" id="ARBA00023269"/>
    </source>
</evidence>
<dbReference type="GO" id="GO:0005634">
    <property type="term" value="C:nucleus"/>
    <property type="evidence" value="ECO:0007669"/>
    <property type="project" value="UniProtKB-SubCell"/>
</dbReference>
<feature type="compositionally biased region" description="Basic residues" evidence="9">
    <location>
        <begin position="1"/>
        <end position="17"/>
    </location>
</feature>
<dbReference type="InterPro" id="IPR043502">
    <property type="entry name" value="DNA/RNA_pol_sf"/>
</dbReference>
<dbReference type="GO" id="GO:0003677">
    <property type="term" value="F:DNA binding"/>
    <property type="evidence" value="ECO:0007669"/>
    <property type="project" value="UniProtKB-KW"/>
</dbReference>
<comment type="caution">
    <text evidence="13">The sequence shown here is derived from an EMBL/GenBank/DDBJ whole genome shotgun (WGS) entry which is preliminary data.</text>
</comment>
<feature type="compositionally biased region" description="Polar residues" evidence="9">
    <location>
        <begin position="37"/>
        <end position="47"/>
    </location>
</feature>
<dbReference type="PANTHER" id="PTHR33116:SF78">
    <property type="entry name" value="OS12G0587133 PROTEIN"/>
    <property type="match status" value="1"/>
</dbReference>
<dbReference type="CDD" id="cd22911">
    <property type="entry name" value="HFD_H3"/>
    <property type="match status" value="1"/>
</dbReference>
<dbReference type="FunFam" id="1.10.20.10:FF:000044">
    <property type="entry name" value="Histone H3.3"/>
    <property type="match status" value="1"/>
</dbReference>
<feature type="domain" description="Reverse transcriptase Ty1/copia-type" evidence="11">
    <location>
        <begin position="1268"/>
        <end position="1336"/>
    </location>
</feature>
<keyword evidence="7" id="KW-0539">Nucleus</keyword>
<evidence type="ECO:0000259" key="11">
    <source>
        <dbReference type="Pfam" id="PF07727"/>
    </source>
</evidence>
<evidence type="ECO:0000256" key="6">
    <source>
        <dbReference type="ARBA" id="ARBA00023125"/>
    </source>
</evidence>
<dbReference type="Gene3D" id="1.10.20.10">
    <property type="entry name" value="Histone, subunit A"/>
    <property type="match status" value="1"/>
</dbReference>
<evidence type="ECO:0000256" key="5">
    <source>
        <dbReference type="ARBA" id="ARBA00022990"/>
    </source>
</evidence>
<organism evidence="13">
    <name type="scientific">Tanacetum cinerariifolium</name>
    <name type="common">Dalmatian daisy</name>
    <name type="synonym">Chrysanthemum cinerariifolium</name>
    <dbReference type="NCBI Taxonomy" id="118510"/>
    <lineage>
        <taxon>Eukaryota</taxon>
        <taxon>Viridiplantae</taxon>
        <taxon>Streptophyta</taxon>
        <taxon>Embryophyta</taxon>
        <taxon>Tracheophyta</taxon>
        <taxon>Spermatophyta</taxon>
        <taxon>Magnoliopsida</taxon>
        <taxon>eudicotyledons</taxon>
        <taxon>Gunneridae</taxon>
        <taxon>Pentapetalae</taxon>
        <taxon>asterids</taxon>
        <taxon>campanulids</taxon>
        <taxon>Asterales</taxon>
        <taxon>Asteraceae</taxon>
        <taxon>Asteroideae</taxon>
        <taxon>Anthemideae</taxon>
        <taxon>Anthemidinae</taxon>
        <taxon>Tanacetum</taxon>
    </lineage>
</organism>
<evidence type="ECO:0000256" key="3">
    <source>
        <dbReference type="ARBA" id="ARBA00010343"/>
    </source>
</evidence>
<sequence length="1993" mass="227593">MLFRNKNKQKNSAKKNKNNAEPENITVDEDDNGENEFCTNKRVSNDSMRSEKEDNAGVKQCNAQKECKDQDQNNLYERGVNGVDDEVLSKEQHDVVLGEASSSNSNVSCTPANSNTDNVIKTQTEEFVKESLNDNGNKLFTIPTSVNSNGEEVVLFDGKLVREWYGLKDIMVDADEMCFFKFKDENGSGRLGFVRVLVEVDAGKDYLEKFEINYVDGMQNVKMTKWVKVEYSWKPDKYIHCKVFGHTFNLCKAKPISEKTEANQEARVNGNKDSKWFVEIRNRKNKQGVKVGTSNGNQGNKQGYRGNVMNIQQRYVVKQKNVGQHNNEKIRKSANKYDVLSEERNDEKFEGNVWHDDRLIVDRFVLMKSKPPPKEMLKWTYDMKLYFKYRWDAINRGDVSSDEEEIIEEFNAASDLVADEIGGSSRKTVDMVEFNDAINNLEVEDICSSGFHFTWTKSLKNPQCKTFKKLDRLNSVQAEVDKDPHDDRLRKEAVIVLNDFIEAYKIEMKLLQQQAKVKWLNEGDKNTAYFYGILKSRRSKSIVEFINDENGIRYKGDAINEQFIKHFEQFLGKVDHVKSVDESNFKNTLDSAEANNMVCDVSDKEIKEAIFDIDGNKDSRLDGFTPEFFKRAWSIVGDEVCLAIKELFKNGKLLGEINYTLIAFIPKTSTPSKVSKFRSIACCNVIYKCITKILTNRIKSGLEKVVHINQSAFIPGRHIQDNILIAQELRRASMKEISWISFKLCLLNVENFQLDILVYPLLAKSLGVGDCKVLIDKVEERINNWRNNTISFAGRIQLISYVLASMQIDSAKGKARVSWKVVCRPKDQGGNERKVLVWYDKWCIDGPPSTVISRRDIYNARLDENAKVVDMVVNDQWVWPDGWKEKYSILRILDGSVKLNNKDDKVLWVNNAGRKVEFSTKQMVVQDKLLTQNKIEKWNHNGDLKCGLFKALAGKRGKNNIVNVVNELILADVVYFIWQERNFRMFKDESKNEDVMFNLIYDNVKTKKLDEWGYRSGDGLCYYAIRDVCMNVVYVLTTPMPEEGSENPTVEQVRRRAKWDNDDYVCRGLILNDSKHTLKHLKEELTLIELGSHLRIEESLRVHDSDKPKGNNVVGPSVVNVVEHNNSSRAAVRLSDPKLKTLGERGIECIFVGYAEHSKAFRFYVIGPNDSVAVNTIIEPRDAIFDEHKFSSVPRPSQRSLDDLKTFNEAMKSQDVAFWKEAINDEMNSIMRNNTWVLTDLPPCCKWIIKRKLKLDVKTAFLNVKLEKEAPKQWHQKFDEVVLSNGYLLNQAGKCVYSKFDASGKGVIICLYVDDMLIFGTDQVQSRYIKKVLKKSNYSDCTLVSTPMDTCEKLMPNKGMDVSQLEYFRVIGCLMYAMTCTRPDIAFDVGNLSRYTSNPGTQHWQVIQRVVEYLKKTMDYRLVYSGYPSVLKDYTDASWINNTEDNSSTSGWVFMLVGGVISWASKKQTCITGSTIESEFVALAAAGKEAEWLKNLLFKISLWVKPMAPISICCDSDATLAKAYSQMYNEKSRHLGVRHSMIRELITNGVVSIEFVDEKAVVDGDTVTIYVGKWDKSNFHTIVNVLNCFFLALGLKINLHKSKLMGIGVPQDVVTMATNSIGCATLSAPLYYLGKLKTLSIGGRLTLLKSVLSSMPLYHISVYKVPLGILNKMESIRRDFFNGVDSKERKISMIGWKKILASKKKRGLGVSSFFALNRALLFKWIWRFISCDSSLWARTLKVIYGDRGALNNSGTLHRFSPWIVILREFDSLSAKGIDLHSFVKKKVSNSDQTLFWEDTWLTNPPLKFFFPWLYALEGDKHASVAAKFGDSSLVNSFRRASRGGVEEEQLQLLVDKLAPVVLSNLNDRWVWTLESSGEFSVRSARSYIDDALLPTVGAPTRWVSVVPIKINVFAWRVSLDRKLPFQRLVREIAQDFKTDLRFQSSAVAALQEASEAYLVGLFEDTNLCAIHAKRVTIMPKDMQLARRIRGERA</sequence>
<dbReference type="GO" id="GO:0030527">
    <property type="term" value="F:structural constituent of chromatin"/>
    <property type="evidence" value="ECO:0007669"/>
    <property type="project" value="InterPro"/>
</dbReference>
<gene>
    <name evidence="13" type="ORF">Tci_021914</name>
</gene>
<reference evidence="13" key="1">
    <citation type="journal article" date="2019" name="Sci. Rep.">
        <title>Draft genome of Tanacetum cinerariifolium, the natural source of mosquito coil.</title>
        <authorList>
            <person name="Yamashiro T."/>
            <person name="Shiraishi A."/>
            <person name="Satake H."/>
            <person name="Nakayama K."/>
        </authorList>
    </citation>
    <scope>NUCLEOTIDE SEQUENCE</scope>
</reference>
<keyword evidence="4" id="KW-0158">Chromosome</keyword>
<protein>
    <submittedName>
        <fullName evidence="13">Zinc finger, CCHC-type</fullName>
    </submittedName>
</protein>
<proteinExistence type="inferred from homology"/>
<feature type="domain" description="Core Histone H2A/H2B/H3" evidence="10">
    <location>
        <begin position="1921"/>
        <end position="1988"/>
    </location>
</feature>
<dbReference type="InterPro" id="IPR057670">
    <property type="entry name" value="SH3_retrovirus"/>
</dbReference>
<name>A0A6L2KKP9_TANCI</name>
<evidence type="ECO:0000259" key="12">
    <source>
        <dbReference type="Pfam" id="PF25597"/>
    </source>
</evidence>
<comment type="subcellular location">
    <subcellularLocation>
        <location evidence="2">Chromosome</location>
    </subcellularLocation>
    <subcellularLocation>
        <location evidence="1">Nucleus</location>
    </subcellularLocation>
</comment>
<dbReference type="GO" id="GO:0000786">
    <property type="term" value="C:nucleosome"/>
    <property type="evidence" value="ECO:0007669"/>
    <property type="project" value="UniProtKB-KW"/>
</dbReference>
<feature type="region of interest" description="Disordered" evidence="9">
    <location>
        <begin position="1"/>
        <end position="62"/>
    </location>
</feature>
<evidence type="ECO:0000256" key="4">
    <source>
        <dbReference type="ARBA" id="ARBA00022454"/>
    </source>
</evidence>
<evidence type="ECO:0000256" key="7">
    <source>
        <dbReference type="ARBA" id="ARBA00023242"/>
    </source>
</evidence>
<evidence type="ECO:0000259" key="10">
    <source>
        <dbReference type="Pfam" id="PF00125"/>
    </source>
</evidence>
<evidence type="ECO:0000256" key="2">
    <source>
        <dbReference type="ARBA" id="ARBA00004286"/>
    </source>
</evidence>
<accession>A0A6L2KKP9</accession>
<dbReference type="PANTHER" id="PTHR33116">
    <property type="entry name" value="REVERSE TRANSCRIPTASE ZINC-BINDING DOMAIN-CONTAINING PROTEIN-RELATED-RELATED"/>
    <property type="match status" value="1"/>
</dbReference>
<dbReference type="Pfam" id="PF07727">
    <property type="entry name" value="RVT_2"/>
    <property type="match status" value="1"/>
</dbReference>
<dbReference type="SUPFAM" id="SSF56672">
    <property type="entry name" value="DNA/RNA polymerases"/>
    <property type="match status" value="1"/>
</dbReference>
<dbReference type="CDD" id="cd09272">
    <property type="entry name" value="RNase_HI_RT_Ty1"/>
    <property type="match status" value="1"/>
</dbReference>
<dbReference type="InterPro" id="IPR007125">
    <property type="entry name" value="H2A/H2B/H3"/>
</dbReference>
<evidence type="ECO:0000256" key="9">
    <source>
        <dbReference type="SAM" id="MobiDB-lite"/>
    </source>
</evidence>
<dbReference type="PROSITE" id="PS00959">
    <property type="entry name" value="HISTONE_H3_2"/>
    <property type="match status" value="1"/>
</dbReference>
<keyword evidence="8" id="KW-0544">Nucleosome core</keyword>
<dbReference type="Pfam" id="PF25597">
    <property type="entry name" value="SH3_retrovirus"/>
    <property type="match status" value="1"/>
</dbReference>
<evidence type="ECO:0000256" key="1">
    <source>
        <dbReference type="ARBA" id="ARBA00004123"/>
    </source>
</evidence>
<dbReference type="InterPro" id="IPR009072">
    <property type="entry name" value="Histone-fold"/>
</dbReference>
<keyword evidence="5" id="KW-0007">Acetylation</keyword>
<dbReference type="SMART" id="SM00428">
    <property type="entry name" value="H3"/>
    <property type="match status" value="1"/>
</dbReference>